<feature type="domain" description="Cyclin N-terminal" evidence="2">
    <location>
        <begin position="53"/>
        <end position="132"/>
    </location>
</feature>
<protein>
    <submittedName>
        <fullName evidence="3">Jg18705 protein</fullName>
    </submittedName>
</protein>
<dbReference type="EMBL" id="CAKXAJ010025722">
    <property type="protein sequence ID" value="CAH2243217.1"/>
    <property type="molecule type" value="Genomic_DNA"/>
</dbReference>
<name>A0A8S4RWL2_9NEOP</name>
<dbReference type="SUPFAM" id="SSF47954">
    <property type="entry name" value="Cyclin-like"/>
    <property type="match status" value="1"/>
</dbReference>
<evidence type="ECO:0000259" key="2">
    <source>
        <dbReference type="Pfam" id="PF00134"/>
    </source>
</evidence>
<comment type="caution">
    <text evidence="3">The sequence shown here is derived from an EMBL/GenBank/DDBJ whole genome shotgun (WGS) entry which is preliminary data.</text>
</comment>
<accession>A0A8S4RWL2</accession>
<gene>
    <name evidence="3" type="primary">jg18705</name>
    <name evidence="3" type="ORF">PAEG_LOCUS19386</name>
</gene>
<dbReference type="InterPro" id="IPR036915">
    <property type="entry name" value="Cyclin-like_sf"/>
</dbReference>
<dbReference type="Proteomes" id="UP000838756">
    <property type="component" value="Unassembled WGS sequence"/>
</dbReference>
<reference evidence="3" key="1">
    <citation type="submission" date="2022-03" db="EMBL/GenBank/DDBJ databases">
        <authorList>
            <person name="Lindestad O."/>
        </authorList>
    </citation>
    <scope>NUCLEOTIDE SEQUENCE</scope>
</reference>
<dbReference type="Pfam" id="PF00134">
    <property type="entry name" value="Cyclin_N"/>
    <property type="match status" value="1"/>
</dbReference>
<keyword evidence="4" id="KW-1185">Reference proteome</keyword>
<evidence type="ECO:0000313" key="3">
    <source>
        <dbReference type="EMBL" id="CAH2243217.1"/>
    </source>
</evidence>
<dbReference type="OrthoDB" id="285802at2759"/>
<proteinExistence type="predicted"/>
<dbReference type="AlphaFoldDB" id="A0A8S4RWL2"/>
<feature type="region of interest" description="Disordered" evidence="1">
    <location>
        <begin position="1"/>
        <end position="43"/>
    </location>
</feature>
<evidence type="ECO:0000313" key="4">
    <source>
        <dbReference type="Proteomes" id="UP000838756"/>
    </source>
</evidence>
<dbReference type="InterPro" id="IPR006671">
    <property type="entry name" value="Cyclin_N"/>
</dbReference>
<sequence length="177" mass="19675">MESLNMAKLNLSSVRNNVPAENAPPKQEVSDSKLETSSLTDPEEDYHCEYREDIWKTLLEQDAEKPTIHLQSPQLEFRGALVQQLRDVTKKLSLTLATLHSAVAQLDLFMDAHRLRADRLTHVALACLSLAVVRIEPTAMDSQSRVAAHCATASVVGSFMPTLVNNLVYATADKEYN</sequence>
<dbReference type="Gene3D" id="1.10.472.10">
    <property type="entry name" value="Cyclin-like"/>
    <property type="match status" value="1"/>
</dbReference>
<evidence type="ECO:0000256" key="1">
    <source>
        <dbReference type="SAM" id="MobiDB-lite"/>
    </source>
</evidence>
<organism evidence="3 4">
    <name type="scientific">Pararge aegeria aegeria</name>
    <dbReference type="NCBI Taxonomy" id="348720"/>
    <lineage>
        <taxon>Eukaryota</taxon>
        <taxon>Metazoa</taxon>
        <taxon>Ecdysozoa</taxon>
        <taxon>Arthropoda</taxon>
        <taxon>Hexapoda</taxon>
        <taxon>Insecta</taxon>
        <taxon>Pterygota</taxon>
        <taxon>Neoptera</taxon>
        <taxon>Endopterygota</taxon>
        <taxon>Lepidoptera</taxon>
        <taxon>Glossata</taxon>
        <taxon>Ditrysia</taxon>
        <taxon>Papilionoidea</taxon>
        <taxon>Nymphalidae</taxon>
        <taxon>Satyrinae</taxon>
        <taxon>Satyrini</taxon>
        <taxon>Parargina</taxon>
        <taxon>Pararge</taxon>
    </lineage>
</organism>